<sequence length="89" mass="9787">MKTATTSFPFAVTETNSGHKGFISTYMFLLTSHPATSSSHLVYVQYRGGETQAGPITCQDNSLIIHSFLHPSFPLPRLVMSFSHLVPLC</sequence>
<dbReference type="AlphaFoldDB" id="A0AAE1UF98"/>
<reference evidence="1" key="1">
    <citation type="submission" date="2023-11" db="EMBL/GenBank/DDBJ databases">
        <title>Genome assemblies of two species of porcelain crab, Petrolisthes cinctipes and Petrolisthes manimaculis (Anomura: Porcellanidae).</title>
        <authorList>
            <person name="Angst P."/>
        </authorList>
    </citation>
    <scope>NUCLEOTIDE SEQUENCE</scope>
    <source>
        <strain evidence="1">PB745_02</strain>
        <tissue evidence="1">Gill</tissue>
    </source>
</reference>
<gene>
    <name evidence="1" type="ORF">Pmani_011832</name>
</gene>
<accession>A0AAE1UF98</accession>
<dbReference type="Proteomes" id="UP001292094">
    <property type="component" value="Unassembled WGS sequence"/>
</dbReference>
<protein>
    <submittedName>
        <fullName evidence="1">Uncharacterized protein</fullName>
    </submittedName>
</protein>
<dbReference type="EMBL" id="JAWZYT010000957">
    <property type="protein sequence ID" value="KAK4317060.1"/>
    <property type="molecule type" value="Genomic_DNA"/>
</dbReference>
<evidence type="ECO:0000313" key="1">
    <source>
        <dbReference type="EMBL" id="KAK4317060.1"/>
    </source>
</evidence>
<proteinExistence type="predicted"/>
<organism evidence="1 2">
    <name type="scientific">Petrolisthes manimaculis</name>
    <dbReference type="NCBI Taxonomy" id="1843537"/>
    <lineage>
        <taxon>Eukaryota</taxon>
        <taxon>Metazoa</taxon>
        <taxon>Ecdysozoa</taxon>
        <taxon>Arthropoda</taxon>
        <taxon>Crustacea</taxon>
        <taxon>Multicrustacea</taxon>
        <taxon>Malacostraca</taxon>
        <taxon>Eumalacostraca</taxon>
        <taxon>Eucarida</taxon>
        <taxon>Decapoda</taxon>
        <taxon>Pleocyemata</taxon>
        <taxon>Anomura</taxon>
        <taxon>Galatheoidea</taxon>
        <taxon>Porcellanidae</taxon>
        <taxon>Petrolisthes</taxon>
    </lineage>
</organism>
<evidence type="ECO:0000313" key="2">
    <source>
        <dbReference type="Proteomes" id="UP001292094"/>
    </source>
</evidence>
<comment type="caution">
    <text evidence="1">The sequence shown here is derived from an EMBL/GenBank/DDBJ whole genome shotgun (WGS) entry which is preliminary data.</text>
</comment>
<keyword evidence="2" id="KW-1185">Reference proteome</keyword>
<name>A0AAE1UF98_9EUCA</name>